<dbReference type="InterPro" id="IPR014895">
    <property type="entry name" value="Alginate_lyase_2"/>
</dbReference>
<dbReference type="KEGG" id="pcq:PcP3B5_39150"/>
<accession>A0A127MVM6</accession>
<dbReference type="Pfam" id="PF08787">
    <property type="entry name" value="Alginate_lyase2"/>
    <property type="match status" value="1"/>
</dbReference>
<dbReference type="EMBL" id="JARJLR010000038">
    <property type="protein sequence ID" value="MDF3840416.1"/>
    <property type="molecule type" value="Genomic_DNA"/>
</dbReference>
<name>A0A127MVM6_9PSED</name>
<dbReference type="InterPro" id="IPR013320">
    <property type="entry name" value="ConA-like_dom_sf"/>
</dbReference>
<reference evidence="2 4" key="1">
    <citation type="submission" date="2016-05" db="EMBL/GenBank/DDBJ databases">
        <title>Genome Sequence of Pseudomonas citronellolis Strain SJTE-3, an Estrogens and Persistent Organic Pollutants degradation strain.</title>
        <authorList>
            <person name="Liang R."/>
        </authorList>
    </citation>
    <scope>NUCLEOTIDE SEQUENCE [LARGE SCALE GENOMIC DNA]</scope>
    <source>
        <strain evidence="2 4">SJTE-3</strain>
    </source>
</reference>
<dbReference type="Gene3D" id="2.60.120.200">
    <property type="match status" value="1"/>
</dbReference>
<evidence type="ECO:0000313" key="3">
    <source>
        <dbReference type="EMBL" id="MDF3840416.1"/>
    </source>
</evidence>
<dbReference type="GO" id="GO:0016829">
    <property type="term" value="F:lyase activity"/>
    <property type="evidence" value="ECO:0007669"/>
    <property type="project" value="UniProtKB-KW"/>
</dbReference>
<gene>
    <name evidence="2" type="ORF">A9C11_11270</name>
    <name evidence="3" type="ORF">P3W55_01680</name>
</gene>
<dbReference type="Proteomes" id="UP001220662">
    <property type="component" value="Unassembled WGS sequence"/>
</dbReference>
<evidence type="ECO:0000259" key="1">
    <source>
        <dbReference type="Pfam" id="PF08787"/>
    </source>
</evidence>
<dbReference type="STRING" id="53408.A9C11_11270"/>
<sequence length="230" mass="25802">MLDISTWNLSVPTDPRPTEVTTQQIARGYQSHFFTRNSARMTFWVPVTGSHTSDSVFPRSELRETLPDGSIYNWYYRAADNELRATLTVEQVPSKNKVIIGQIHSKSPYSNDGEPLVKLQYHYIPGQESGRIEALVRNHPDDSAVVNVPLLNGVQLGERVTYSLRVTSSGNLGIRARSADGAENYYSKALSSTWSKQLLYFKAGAYIADNYGPSDEGARVTFYHINIAHR</sequence>
<feature type="domain" description="Alginate lyase 2" evidence="1">
    <location>
        <begin position="2"/>
        <end position="229"/>
    </location>
</feature>
<dbReference type="Proteomes" id="UP000077748">
    <property type="component" value="Chromosome"/>
</dbReference>
<keyword evidence="2" id="KW-0456">Lyase</keyword>
<protein>
    <submittedName>
        <fullName evidence="2 3">Lyase</fullName>
    </submittedName>
</protein>
<dbReference type="SUPFAM" id="SSF49899">
    <property type="entry name" value="Concanavalin A-like lectins/glucanases"/>
    <property type="match status" value="1"/>
</dbReference>
<dbReference type="RefSeq" id="WP_009618743.1">
    <property type="nucleotide sequence ID" value="NZ_BDGS01000001.1"/>
</dbReference>
<evidence type="ECO:0000313" key="2">
    <source>
        <dbReference type="EMBL" id="ANI14530.1"/>
    </source>
</evidence>
<dbReference type="GeneID" id="72996965"/>
<evidence type="ECO:0000313" key="4">
    <source>
        <dbReference type="Proteomes" id="UP000077748"/>
    </source>
</evidence>
<organism evidence="2 4">
    <name type="scientific">Pseudomonas citronellolis</name>
    <dbReference type="NCBI Taxonomy" id="53408"/>
    <lineage>
        <taxon>Bacteria</taxon>
        <taxon>Pseudomonadati</taxon>
        <taxon>Pseudomonadota</taxon>
        <taxon>Gammaproteobacteria</taxon>
        <taxon>Pseudomonadales</taxon>
        <taxon>Pseudomonadaceae</taxon>
        <taxon>Pseudomonas</taxon>
    </lineage>
</organism>
<reference evidence="3" key="2">
    <citation type="submission" date="2023-03" db="EMBL/GenBank/DDBJ databases">
        <title>Draft assemblies of triclosan tolerant bacteria isolated from returned activated sludge.</title>
        <authorList>
            <person name="Van Hamelsveld S."/>
        </authorList>
    </citation>
    <scope>NUCLEOTIDE SEQUENCE</scope>
    <source>
        <strain evidence="3">GW210015_S63</strain>
    </source>
</reference>
<dbReference type="AlphaFoldDB" id="A0A127MVM6"/>
<proteinExistence type="predicted"/>
<dbReference type="EMBL" id="CP015878">
    <property type="protein sequence ID" value="ANI14530.1"/>
    <property type="molecule type" value="Genomic_DNA"/>
</dbReference>